<dbReference type="PRINTS" id="PR00109">
    <property type="entry name" value="TYRKINASE"/>
</dbReference>
<keyword evidence="4" id="KW-0418">Kinase</keyword>
<keyword evidence="5" id="KW-1185">Reference proteome</keyword>
<dbReference type="PANTHER" id="PTHR43628:SF1">
    <property type="entry name" value="CHITIN SYNTHASE REGULATORY FACTOR 2-RELATED"/>
    <property type="match status" value="1"/>
</dbReference>
<gene>
    <name evidence="4" type="ORF">C1645_165970</name>
</gene>
<dbReference type="STRING" id="658196.A0A397TJ09"/>
<dbReference type="Pfam" id="PF08238">
    <property type="entry name" value="Sel1"/>
    <property type="match status" value="6"/>
</dbReference>
<sequence>MSKNTELTVNNNNSNEGINWIEEAIAKDYLKYYKYEHFSNIQVIGSGGFGIVYRANWKNSSKYCALKSFFYINSVTAKEIVHEIKLHRDVDFHDNVIRFYGVTSTPSLENQKYWLVMEYADGGTLQDYLKLRFETLTWNDKFNLAFQLAYAVSCLHSEGIVHRDLHANNVLINQNIIKLADFGLSKRIDETSNLQSKLFGMVPYVDPKIFNRMRNNNNQLQKQYSLNEKSDVYSVGVLLWEISSGKPPFCNEPYDISLTLEILKGLKETPVPDTPEDYIKIYTDCWNCEPDKRPTINQVVDRLKIFITKENIIIKDHISNDLENIISNYENSIDNPENTINDPENTNNDPENSINNPENTINNTENTINNPDNTINNPENSINNPDNTINNPENTINNPDTINNLDNTINNPENNINNLESTVNNPETINNPENNTDNLLHGDLSRVIENFDKMNIKEIESSTSSSDRITNKTNKFSAMVDVMVDFNTKQSILNYINNNNVNLFEIHNWVVNNQINSNAIVLLGSFYNFGILTSINEQKAFELYQYAANLENANGINKLGYCYESGIGTRINKQKALELYQKAADLGNSIGIVNLAYCYKNGIGTSINEQKAVKLFQEAANLEDSDGLTYLGNCYQHGIGIDIDYQEAFKLYQKAAKLENVNGINKLGYCHENGIGTRINKQQAFELYQRAANLGSSVAQYKIAFMYEKGDGIKKNEDQANYWYKQSAKQEDQNNQKKVKKIKSLFNLFK</sequence>
<organism evidence="4 5">
    <name type="scientific">Glomus cerebriforme</name>
    <dbReference type="NCBI Taxonomy" id="658196"/>
    <lineage>
        <taxon>Eukaryota</taxon>
        <taxon>Fungi</taxon>
        <taxon>Fungi incertae sedis</taxon>
        <taxon>Mucoromycota</taxon>
        <taxon>Glomeromycotina</taxon>
        <taxon>Glomeromycetes</taxon>
        <taxon>Glomerales</taxon>
        <taxon>Glomeraceae</taxon>
        <taxon>Glomus</taxon>
    </lineage>
</organism>
<reference evidence="4 5" key="1">
    <citation type="submission" date="2018-06" db="EMBL/GenBank/DDBJ databases">
        <title>Comparative genomics reveals the genomic features of Rhizophagus irregularis, R. cerebriforme, R. diaphanum and Gigaspora rosea, and their symbiotic lifestyle signature.</title>
        <authorList>
            <person name="Morin E."/>
            <person name="San Clemente H."/>
            <person name="Chen E.C.H."/>
            <person name="De La Providencia I."/>
            <person name="Hainaut M."/>
            <person name="Kuo A."/>
            <person name="Kohler A."/>
            <person name="Murat C."/>
            <person name="Tang N."/>
            <person name="Roy S."/>
            <person name="Loubradou J."/>
            <person name="Henrissat B."/>
            <person name="Grigoriev I.V."/>
            <person name="Corradi N."/>
            <person name="Roux C."/>
            <person name="Martin F.M."/>
        </authorList>
    </citation>
    <scope>NUCLEOTIDE SEQUENCE [LARGE SCALE GENOMIC DNA]</scope>
    <source>
        <strain evidence="4 5">DAOM 227022</strain>
    </source>
</reference>
<dbReference type="AlphaFoldDB" id="A0A397TJ09"/>
<protein>
    <submittedName>
        <fullName evidence="4">Kinase-like domain-containing protein</fullName>
    </submittedName>
</protein>
<feature type="region of interest" description="Disordered" evidence="2">
    <location>
        <begin position="334"/>
        <end position="418"/>
    </location>
</feature>
<dbReference type="Proteomes" id="UP000265703">
    <property type="component" value="Unassembled WGS sequence"/>
</dbReference>
<evidence type="ECO:0000313" key="5">
    <source>
        <dbReference type="Proteomes" id="UP000265703"/>
    </source>
</evidence>
<dbReference type="InterPro" id="IPR011009">
    <property type="entry name" value="Kinase-like_dom_sf"/>
</dbReference>
<name>A0A397TJ09_9GLOM</name>
<dbReference type="SUPFAM" id="SSF56112">
    <property type="entry name" value="Protein kinase-like (PK-like)"/>
    <property type="match status" value="1"/>
</dbReference>
<dbReference type="EMBL" id="QKYT01000019">
    <property type="protein sequence ID" value="RIA98213.1"/>
    <property type="molecule type" value="Genomic_DNA"/>
</dbReference>
<dbReference type="InterPro" id="IPR017441">
    <property type="entry name" value="Protein_kinase_ATP_BS"/>
</dbReference>
<dbReference type="Gene3D" id="1.20.5.340">
    <property type="match status" value="1"/>
</dbReference>
<dbReference type="SMART" id="SM00671">
    <property type="entry name" value="SEL1"/>
    <property type="match status" value="6"/>
</dbReference>
<comment type="caution">
    <text evidence="4">The sequence shown here is derived from an EMBL/GenBank/DDBJ whole genome shotgun (WGS) entry which is preliminary data.</text>
</comment>
<keyword evidence="4" id="KW-0808">Transferase</keyword>
<keyword evidence="1" id="KW-0067">ATP-binding</keyword>
<keyword evidence="1" id="KW-0547">Nucleotide-binding</keyword>
<evidence type="ECO:0000256" key="2">
    <source>
        <dbReference type="SAM" id="MobiDB-lite"/>
    </source>
</evidence>
<dbReference type="GO" id="GO:0004672">
    <property type="term" value="F:protein kinase activity"/>
    <property type="evidence" value="ECO:0007669"/>
    <property type="project" value="InterPro"/>
</dbReference>
<dbReference type="SUPFAM" id="SSF57997">
    <property type="entry name" value="Tropomyosin"/>
    <property type="match status" value="1"/>
</dbReference>
<dbReference type="GO" id="GO:0005524">
    <property type="term" value="F:ATP binding"/>
    <property type="evidence" value="ECO:0007669"/>
    <property type="project" value="UniProtKB-UniRule"/>
</dbReference>
<dbReference type="Gene3D" id="1.25.40.10">
    <property type="entry name" value="Tetratricopeptide repeat domain"/>
    <property type="match status" value="2"/>
</dbReference>
<dbReference type="Pfam" id="PF07714">
    <property type="entry name" value="PK_Tyr_Ser-Thr"/>
    <property type="match status" value="1"/>
</dbReference>
<dbReference type="InterPro" id="IPR001245">
    <property type="entry name" value="Ser-Thr/Tyr_kinase_cat_dom"/>
</dbReference>
<dbReference type="SUPFAM" id="SSF81901">
    <property type="entry name" value="HCP-like"/>
    <property type="match status" value="2"/>
</dbReference>
<evidence type="ECO:0000313" key="4">
    <source>
        <dbReference type="EMBL" id="RIA98213.1"/>
    </source>
</evidence>
<dbReference type="PROSITE" id="PS50011">
    <property type="entry name" value="PROTEIN_KINASE_DOM"/>
    <property type="match status" value="1"/>
</dbReference>
<dbReference type="Gene3D" id="1.10.510.10">
    <property type="entry name" value="Transferase(Phosphotransferase) domain 1"/>
    <property type="match status" value="1"/>
</dbReference>
<evidence type="ECO:0000256" key="1">
    <source>
        <dbReference type="PROSITE-ProRule" id="PRU10141"/>
    </source>
</evidence>
<evidence type="ECO:0000259" key="3">
    <source>
        <dbReference type="PROSITE" id="PS50011"/>
    </source>
</evidence>
<feature type="domain" description="Protein kinase" evidence="3">
    <location>
        <begin position="38"/>
        <end position="307"/>
    </location>
</feature>
<proteinExistence type="predicted"/>
<dbReference type="OrthoDB" id="4062651at2759"/>
<dbReference type="InterPro" id="IPR006597">
    <property type="entry name" value="Sel1-like"/>
</dbReference>
<dbReference type="PROSITE" id="PS00107">
    <property type="entry name" value="PROTEIN_KINASE_ATP"/>
    <property type="match status" value="1"/>
</dbReference>
<feature type="binding site" evidence="1">
    <location>
        <position position="67"/>
    </location>
    <ligand>
        <name>ATP</name>
        <dbReference type="ChEBI" id="CHEBI:30616"/>
    </ligand>
</feature>
<dbReference type="InterPro" id="IPR000719">
    <property type="entry name" value="Prot_kinase_dom"/>
</dbReference>
<dbReference type="PANTHER" id="PTHR43628">
    <property type="entry name" value="ACTIVATOR OF C KINASE PROTEIN 1-RELATED"/>
    <property type="match status" value="1"/>
</dbReference>
<accession>A0A397TJ09</accession>
<dbReference type="InterPro" id="IPR011990">
    <property type="entry name" value="TPR-like_helical_dom_sf"/>
</dbReference>
<dbReference type="InterPro" id="IPR052945">
    <property type="entry name" value="Mitotic_Regulator"/>
</dbReference>